<keyword evidence="2" id="KW-0067">ATP-binding</keyword>
<dbReference type="SUPFAM" id="SSF46894">
    <property type="entry name" value="C-terminal effector domain of the bipartite response regulators"/>
    <property type="match status" value="1"/>
</dbReference>
<dbReference type="InterPro" id="IPR016032">
    <property type="entry name" value="Sig_transdc_resp-reg_C-effctor"/>
</dbReference>
<dbReference type="Pfam" id="PF00196">
    <property type="entry name" value="GerE"/>
    <property type="match status" value="1"/>
</dbReference>
<dbReference type="GO" id="GO:0006355">
    <property type="term" value="P:regulation of DNA-templated transcription"/>
    <property type="evidence" value="ECO:0007669"/>
    <property type="project" value="InterPro"/>
</dbReference>
<sequence>MLLERENELARIRAALDAAEAGDSSLLLITGPLGSGRSALLRRIPELAGDGTRVLRASAAWRERDFPFGIARQLFDHLLSGAGGAGPAERTAGAEHFSRLMDAGDRRTGSGPALEVSQAVVQGAQALLADASAERRLLILVDDLQWADGPSLRWLAHLTRRLHGLRALLVCTLAGGDHRGRYPLVREVAGAAHTVLRLAPLSQDATRVLLAGPQGRPPQDALVRAVYEASRGNPLFLTAFRSALRATGRPPGGDHFGAVRELSPTVLRDRLAGHLRIQPQPVREVAVAVAALGDHSDPVLLAELAGVDEIGFSGARRALVDAGLLARGRDIRFVHGVVRDAVDSLLTLDERERSHDDAADLLYRCGRPAEQVAGHLLAVVHPGRPWSEAVLRSAAHNALRAGRPADAARYLRRALLHHRTQDGCRARILIDLATAERALDPDACVRHVSQAVALLETPRDRAAAVLRIPPSLLAAPSPSAVELVRQAAAGLDDRGQWDEEGADELALRLEAWLRHSGHENPVELASSVARLRRMGARPPVDSVAERELVAVLLCAGALSGRLSAAEIADTGNRILEREPATAAHAHTPLPLVMLALFVAESVQGVASWLASEQHTRRRYATGADDVLLTAERAFVLVTQGRPAAAREHVERALVMGAGDWSEPAVMMFAAVAFELRDPALSERILERVRDRRPTGLALTATGQMLQAAVDVHFGRGRDALDTLLACGRRLETAGWRNSALLPWRPYAIGLHQRLGETDAALQLAEDELRWAREWGATTNLGRALRLKGWLLQDEGLDLLRESVETLRASSYATELARTLVVLGRRLPGGPEAEAVLREAAGIAAACGVPWLAERAEHGLGSVIVPPVATLTPSERRVASLVSRGLTNQAIATELGVSSRAVEKHLTSAYRKLGVSGRRELVNALPGR</sequence>
<dbReference type="SMART" id="SM00421">
    <property type="entry name" value="HTH_LUXR"/>
    <property type="match status" value="1"/>
</dbReference>
<dbReference type="GO" id="GO:0005737">
    <property type="term" value="C:cytoplasm"/>
    <property type="evidence" value="ECO:0007669"/>
    <property type="project" value="TreeGrafter"/>
</dbReference>
<dbReference type="InterPro" id="IPR027417">
    <property type="entry name" value="P-loop_NTPase"/>
</dbReference>
<reference evidence="5" key="1">
    <citation type="submission" date="2015-09" db="EMBL/GenBank/DDBJ databases">
        <authorList>
            <person name="Graham D.E."/>
            <person name="Mahan K.M."/>
            <person name="Klingeman D.M."/>
            <person name="Fida T."/>
            <person name="Giannone R.J."/>
            <person name="Hettich R.L."/>
            <person name="Parry R.J."/>
            <person name="Spain J.C."/>
        </authorList>
    </citation>
    <scope>NUCLEOTIDE SEQUENCE [LARGE SCALE GENOMIC DNA]</scope>
    <source>
        <strain evidence="5">JCM 4701</strain>
    </source>
</reference>
<dbReference type="CDD" id="cd06170">
    <property type="entry name" value="LuxR_C_like"/>
    <property type="match status" value="1"/>
</dbReference>
<dbReference type="GO" id="GO:0004016">
    <property type="term" value="F:adenylate cyclase activity"/>
    <property type="evidence" value="ECO:0007669"/>
    <property type="project" value="TreeGrafter"/>
</dbReference>
<proteinExistence type="predicted"/>
<dbReference type="PRINTS" id="PR00038">
    <property type="entry name" value="HTHLUXR"/>
</dbReference>
<feature type="domain" description="HTH luxR-type" evidence="3">
    <location>
        <begin position="863"/>
        <end position="927"/>
    </location>
</feature>
<dbReference type="PANTHER" id="PTHR16305">
    <property type="entry name" value="TESTICULAR SOLUBLE ADENYLYL CYCLASE"/>
    <property type="match status" value="1"/>
</dbReference>
<evidence type="ECO:0000256" key="1">
    <source>
        <dbReference type="ARBA" id="ARBA00022741"/>
    </source>
</evidence>
<comment type="caution">
    <text evidence="4">The sequence shown here is derived from an EMBL/GenBank/DDBJ whole genome shotgun (WGS) entry which is preliminary data.</text>
</comment>
<protein>
    <recommendedName>
        <fullName evidence="3">HTH luxR-type domain-containing protein</fullName>
    </recommendedName>
</protein>
<dbReference type="SUPFAM" id="SSF52540">
    <property type="entry name" value="P-loop containing nucleoside triphosphate hydrolases"/>
    <property type="match status" value="1"/>
</dbReference>
<evidence type="ECO:0000259" key="3">
    <source>
        <dbReference type="PROSITE" id="PS50043"/>
    </source>
</evidence>
<dbReference type="AlphaFoldDB" id="A0A2N8P7Z5"/>
<dbReference type="InterPro" id="IPR000792">
    <property type="entry name" value="Tscrpt_reg_LuxR_C"/>
</dbReference>
<dbReference type="Proteomes" id="UP000236047">
    <property type="component" value="Unassembled WGS sequence"/>
</dbReference>
<organism evidence="4 5">
    <name type="scientific">Streptomyces noursei</name>
    <name type="common">Streptomyces albulus</name>
    <dbReference type="NCBI Taxonomy" id="1971"/>
    <lineage>
        <taxon>Bacteria</taxon>
        <taxon>Bacillati</taxon>
        <taxon>Actinomycetota</taxon>
        <taxon>Actinomycetes</taxon>
        <taxon>Kitasatosporales</taxon>
        <taxon>Streptomycetaceae</taxon>
        <taxon>Streptomyces</taxon>
    </lineage>
</organism>
<evidence type="ECO:0000313" key="5">
    <source>
        <dbReference type="Proteomes" id="UP000236047"/>
    </source>
</evidence>
<accession>A0A2N8P7Z5</accession>
<dbReference type="EMBL" id="LJSN01000003">
    <property type="protein sequence ID" value="PNE37143.1"/>
    <property type="molecule type" value="Genomic_DNA"/>
</dbReference>
<evidence type="ECO:0000313" key="4">
    <source>
        <dbReference type="EMBL" id="PNE37143.1"/>
    </source>
</evidence>
<name>A0A2N8P7Z5_STRNR</name>
<dbReference type="RefSeq" id="WP_102924866.1">
    <property type="nucleotide sequence ID" value="NZ_LJSN01000003.1"/>
</dbReference>
<dbReference type="InterPro" id="IPR036388">
    <property type="entry name" value="WH-like_DNA-bd_sf"/>
</dbReference>
<keyword evidence="5" id="KW-1185">Reference proteome</keyword>
<dbReference type="Pfam" id="PF13191">
    <property type="entry name" value="AAA_16"/>
    <property type="match status" value="1"/>
</dbReference>
<dbReference type="PROSITE" id="PS50043">
    <property type="entry name" value="HTH_LUXR_2"/>
    <property type="match status" value="1"/>
</dbReference>
<evidence type="ECO:0000256" key="2">
    <source>
        <dbReference type="ARBA" id="ARBA00022840"/>
    </source>
</evidence>
<dbReference type="Gene3D" id="1.10.10.10">
    <property type="entry name" value="Winged helix-like DNA-binding domain superfamily/Winged helix DNA-binding domain"/>
    <property type="match status" value="1"/>
</dbReference>
<dbReference type="GO" id="GO:0005524">
    <property type="term" value="F:ATP binding"/>
    <property type="evidence" value="ECO:0007669"/>
    <property type="project" value="UniProtKB-KW"/>
</dbReference>
<dbReference type="PANTHER" id="PTHR16305:SF35">
    <property type="entry name" value="TRANSCRIPTIONAL ACTIVATOR DOMAIN"/>
    <property type="match status" value="1"/>
</dbReference>
<dbReference type="InterPro" id="IPR041664">
    <property type="entry name" value="AAA_16"/>
</dbReference>
<keyword evidence="1" id="KW-0547">Nucleotide-binding</keyword>
<gene>
    <name evidence="4" type="ORF">AOB60_22325</name>
</gene>
<dbReference type="GO" id="GO:0003677">
    <property type="term" value="F:DNA binding"/>
    <property type="evidence" value="ECO:0007669"/>
    <property type="project" value="InterPro"/>
</dbReference>